<keyword evidence="3" id="KW-1185">Reference proteome</keyword>
<accession>A0ABR3WAR5</accession>
<sequence length="286" mass="30320">MVTFTKPSGSAADDRSSSQAANALRPLRPSEPPGTVVAAQNEAAATAAKEDPPIPAHLQSTVDEYKRLLAANGNAYGGHITTESQYRKYLAAQKLVTTHGGKGGDLSLDFPADERSQQEIAKRIHEAIVNTGEPQDGVTETGDYAKSLAVTTVCKQSAIQVEILAVKFREQILKCQRGERVVLLNIPVKQEASYMAKLDKVVEALSANKLLCRSAISGGDWIARIVADPDYQRSGKIVNLGTNATKKGLLKEAKDARAAALVKGGADSPQKSDEGQSQGTNAPSLS</sequence>
<evidence type="ECO:0000313" key="2">
    <source>
        <dbReference type="EMBL" id="KAL1857427.1"/>
    </source>
</evidence>
<organism evidence="2 3">
    <name type="scientific">Diaporthe australafricana</name>
    <dbReference type="NCBI Taxonomy" id="127596"/>
    <lineage>
        <taxon>Eukaryota</taxon>
        <taxon>Fungi</taxon>
        <taxon>Dikarya</taxon>
        <taxon>Ascomycota</taxon>
        <taxon>Pezizomycotina</taxon>
        <taxon>Sordariomycetes</taxon>
        <taxon>Sordariomycetidae</taxon>
        <taxon>Diaporthales</taxon>
        <taxon>Diaporthaceae</taxon>
        <taxon>Diaporthe</taxon>
    </lineage>
</organism>
<feature type="region of interest" description="Disordered" evidence="1">
    <location>
        <begin position="261"/>
        <end position="286"/>
    </location>
</feature>
<name>A0ABR3WAR5_9PEZI</name>
<dbReference type="EMBL" id="JAWRVE010000114">
    <property type="protein sequence ID" value="KAL1857427.1"/>
    <property type="molecule type" value="Genomic_DNA"/>
</dbReference>
<dbReference type="Proteomes" id="UP001583177">
    <property type="component" value="Unassembled WGS sequence"/>
</dbReference>
<protein>
    <submittedName>
        <fullName evidence="2">Uncharacterized protein</fullName>
    </submittedName>
</protein>
<evidence type="ECO:0000256" key="1">
    <source>
        <dbReference type="SAM" id="MobiDB-lite"/>
    </source>
</evidence>
<comment type="caution">
    <text evidence="2">The sequence shown here is derived from an EMBL/GenBank/DDBJ whole genome shotgun (WGS) entry which is preliminary data.</text>
</comment>
<reference evidence="2 3" key="1">
    <citation type="journal article" date="2024" name="IMA Fungus">
        <title>IMA Genome - F19 : A genome assembly and annotation guide to empower mycologists, including annotated draft genome sequences of Ceratocystis pirilliformis, Diaporthe australafricana, Fusarium ophioides, Paecilomyces lecythidis, and Sporothrix stenoceras.</title>
        <authorList>
            <person name="Aylward J."/>
            <person name="Wilson A.M."/>
            <person name="Visagie C.M."/>
            <person name="Spraker J."/>
            <person name="Barnes I."/>
            <person name="Buitendag C."/>
            <person name="Ceriani C."/>
            <person name="Del Mar Angel L."/>
            <person name="du Plessis D."/>
            <person name="Fuchs T."/>
            <person name="Gasser K."/>
            <person name="Kramer D."/>
            <person name="Li W."/>
            <person name="Munsamy K."/>
            <person name="Piso A."/>
            <person name="Price J.L."/>
            <person name="Sonnekus B."/>
            <person name="Thomas C."/>
            <person name="van der Nest A."/>
            <person name="van Dijk A."/>
            <person name="van Heerden A."/>
            <person name="van Vuuren N."/>
            <person name="Yilmaz N."/>
            <person name="Duong T.A."/>
            <person name="van der Merwe N.A."/>
            <person name="Wingfield M.J."/>
            <person name="Wingfield B.D."/>
        </authorList>
    </citation>
    <scope>NUCLEOTIDE SEQUENCE [LARGE SCALE GENOMIC DNA]</scope>
    <source>
        <strain evidence="2 3">CMW 18300</strain>
    </source>
</reference>
<gene>
    <name evidence="2" type="ORF">Daus18300_010400</name>
</gene>
<feature type="compositionally biased region" description="Polar residues" evidence="1">
    <location>
        <begin position="275"/>
        <end position="286"/>
    </location>
</feature>
<feature type="region of interest" description="Disordered" evidence="1">
    <location>
        <begin position="1"/>
        <end position="34"/>
    </location>
</feature>
<proteinExistence type="predicted"/>
<evidence type="ECO:0000313" key="3">
    <source>
        <dbReference type="Proteomes" id="UP001583177"/>
    </source>
</evidence>